<accession>A0A1L9RXI4</accession>
<sequence>MVPLSWFEAVSLPENEDCHPDEAQALKEYYQGKTTAHEAAYAITRPLANSSSDDLGFDRNGLWSVLITAITEWPRSEAPGLLQLLKAIQQAPEPNIREEAKHSVEDGPFWDELPGFGHMWADQFQREEWRDAIDGRPGDDDVRREMHDKYIFIASLEATFYDQRIAGIRLDWGYECITDALERSNAVRDIQIPMAAEWLKLLPRRFYEGALKREEDWPLRRDYLDLWKGGDIMTVERWQWWKSRLEAYVTEGLMGADSVRASLEAMNAVEEEQQLD</sequence>
<proteinExistence type="predicted"/>
<dbReference type="Pfam" id="PF12311">
    <property type="entry name" value="DUF3632"/>
    <property type="match status" value="1"/>
</dbReference>
<dbReference type="GeneID" id="63746312"/>
<gene>
    <name evidence="1" type="ORF">ASPWEDRAFT_169458</name>
</gene>
<dbReference type="OrthoDB" id="5392447at2759"/>
<keyword evidence="2" id="KW-1185">Reference proteome</keyword>
<dbReference type="RefSeq" id="XP_040693301.1">
    <property type="nucleotide sequence ID" value="XM_040830464.1"/>
</dbReference>
<dbReference type="Proteomes" id="UP000184383">
    <property type="component" value="Unassembled WGS sequence"/>
</dbReference>
<dbReference type="InterPro" id="IPR022085">
    <property type="entry name" value="OpdG"/>
</dbReference>
<dbReference type="InterPro" id="IPR053204">
    <property type="entry name" value="Oxopyrrolidines_Biosynth-assoc"/>
</dbReference>
<dbReference type="PANTHER" id="PTHR38797:SF4">
    <property type="entry name" value="NUCLEAR PORE COMPLEX PROTEIN NUP85"/>
    <property type="match status" value="1"/>
</dbReference>
<dbReference type="PANTHER" id="PTHR38797">
    <property type="entry name" value="NUCLEAR PORE COMPLEX PROTEIN NUP85-RELATED"/>
    <property type="match status" value="1"/>
</dbReference>
<dbReference type="VEuPathDB" id="FungiDB:ASPWEDRAFT_169458"/>
<reference evidence="2" key="1">
    <citation type="journal article" date="2017" name="Genome Biol.">
        <title>Comparative genomics reveals high biological diversity and specific adaptations in the industrially and medically important fungal genus Aspergillus.</title>
        <authorList>
            <person name="de Vries R.P."/>
            <person name="Riley R."/>
            <person name="Wiebenga A."/>
            <person name="Aguilar-Osorio G."/>
            <person name="Amillis S."/>
            <person name="Uchima C.A."/>
            <person name="Anderluh G."/>
            <person name="Asadollahi M."/>
            <person name="Askin M."/>
            <person name="Barry K."/>
            <person name="Battaglia E."/>
            <person name="Bayram O."/>
            <person name="Benocci T."/>
            <person name="Braus-Stromeyer S.A."/>
            <person name="Caldana C."/>
            <person name="Canovas D."/>
            <person name="Cerqueira G.C."/>
            <person name="Chen F."/>
            <person name="Chen W."/>
            <person name="Choi C."/>
            <person name="Clum A."/>
            <person name="Dos Santos R.A."/>
            <person name="Damasio A.R."/>
            <person name="Diallinas G."/>
            <person name="Emri T."/>
            <person name="Fekete E."/>
            <person name="Flipphi M."/>
            <person name="Freyberg S."/>
            <person name="Gallo A."/>
            <person name="Gournas C."/>
            <person name="Habgood R."/>
            <person name="Hainaut M."/>
            <person name="Harispe M.L."/>
            <person name="Henrissat B."/>
            <person name="Hilden K.S."/>
            <person name="Hope R."/>
            <person name="Hossain A."/>
            <person name="Karabika E."/>
            <person name="Karaffa L."/>
            <person name="Karanyi Z."/>
            <person name="Krasevec N."/>
            <person name="Kuo A."/>
            <person name="Kusch H."/>
            <person name="LaButti K."/>
            <person name="Lagendijk E.L."/>
            <person name="Lapidus A."/>
            <person name="Levasseur A."/>
            <person name="Lindquist E."/>
            <person name="Lipzen A."/>
            <person name="Logrieco A.F."/>
            <person name="MacCabe A."/>
            <person name="Maekelae M.R."/>
            <person name="Malavazi I."/>
            <person name="Melin P."/>
            <person name="Meyer V."/>
            <person name="Mielnichuk N."/>
            <person name="Miskei M."/>
            <person name="Molnar A.P."/>
            <person name="Mule G."/>
            <person name="Ngan C.Y."/>
            <person name="Orejas M."/>
            <person name="Orosz E."/>
            <person name="Ouedraogo J.P."/>
            <person name="Overkamp K.M."/>
            <person name="Park H.-S."/>
            <person name="Perrone G."/>
            <person name="Piumi F."/>
            <person name="Punt P.J."/>
            <person name="Ram A.F."/>
            <person name="Ramon A."/>
            <person name="Rauscher S."/>
            <person name="Record E."/>
            <person name="Riano-Pachon D.M."/>
            <person name="Robert V."/>
            <person name="Roehrig J."/>
            <person name="Ruller R."/>
            <person name="Salamov A."/>
            <person name="Salih N.S."/>
            <person name="Samson R.A."/>
            <person name="Sandor E."/>
            <person name="Sanguinetti M."/>
            <person name="Schuetze T."/>
            <person name="Sepcic K."/>
            <person name="Shelest E."/>
            <person name="Sherlock G."/>
            <person name="Sophianopoulou V."/>
            <person name="Squina F.M."/>
            <person name="Sun H."/>
            <person name="Susca A."/>
            <person name="Todd R.B."/>
            <person name="Tsang A."/>
            <person name="Unkles S.E."/>
            <person name="van de Wiele N."/>
            <person name="van Rossen-Uffink D."/>
            <person name="Oliveira J.V."/>
            <person name="Vesth T.C."/>
            <person name="Visser J."/>
            <person name="Yu J.-H."/>
            <person name="Zhou M."/>
            <person name="Andersen M.R."/>
            <person name="Archer D.B."/>
            <person name="Baker S.E."/>
            <person name="Benoit I."/>
            <person name="Brakhage A.A."/>
            <person name="Braus G.H."/>
            <person name="Fischer R."/>
            <person name="Frisvad J.C."/>
            <person name="Goldman G.H."/>
            <person name="Houbraken J."/>
            <person name="Oakley B."/>
            <person name="Pocsi I."/>
            <person name="Scazzocchio C."/>
            <person name="Seiboth B."/>
            <person name="vanKuyk P.A."/>
            <person name="Wortman J."/>
            <person name="Dyer P.S."/>
            <person name="Grigoriev I.V."/>
        </authorList>
    </citation>
    <scope>NUCLEOTIDE SEQUENCE [LARGE SCALE GENOMIC DNA]</scope>
    <source>
        <strain evidence="2">DTO 134E9</strain>
    </source>
</reference>
<evidence type="ECO:0000313" key="2">
    <source>
        <dbReference type="Proteomes" id="UP000184383"/>
    </source>
</evidence>
<dbReference type="EMBL" id="KV878210">
    <property type="protein sequence ID" value="OJJ39625.1"/>
    <property type="molecule type" value="Genomic_DNA"/>
</dbReference>
<organism evidence="1 2">
    <name type="scientific">Aspergillus wentii DTO 134E9</name>
    <dbReference type="NCBI Taxonomy" id="1073089"/>
    <lineage>
        <taxon>Eukaryota</taxon>
        <taxon>Fungi</taxon>
        <taxon>Dikarya</taxon>
        <taxon>Ascomycota</taxon>
        <taxon>Pezizomycotina</taxon>
        <taxon>Eurotiomycetes</taxon>
        <taxon>Eurotiomycetidae</taxon>
        <taxon>Eurotiales</taxon>
        <taxon>Aspergillaceae</taxon>
        <taxon>Aspergillus</taxon>
        <taxon>Aspergillus subgen. Cremei</taxon>
    </lineage>
</organism>
<evidence type="ECO:0000313" key="1">
    <source>
        <dbReference type="EMBL" id="OJJ39625.1"/>
    </source>
</evidence>
<dbReference type="AlphaFoldDB" id="A0A1L9RXI4"/>
<name>A0A1L9RXI4_ASPWE</name>
<protein>
    <submittedName>
        <fullName evidence="1">Uncharacterized protein</fullName>
    </submittedName>
</protein>